<feature type="compositionally biased region" description="Polar residues" evidence="1">
    <location>
        <begin position="740"/>
        <end position="749"/>
    </location>
</feature>
<dbReference type="EMBL" id="JABWAB010000003">
    <property type="protein sequence ID" value="KAF6057547.1"/>
    <property type="molecule type" value="Genomic_DNA"/>
</dbReference>
<feature type="compositionally biased region" description="Low complexity" evidence="1">
    <location>
        <begin position="677"/>
        <end position="702"/>
    </location>
</feature>
<feature type="region of interest" description="Disordered" evidence="1">
    <location>
        <begin position="146"/>
        <end position="182"/>
    </location>
</feature>
<feature type="compositionally biased region" description="Basic and acidic residues" evidence="1">
    <location>
        <begin position="523"/>
        <end position="538"/>
    </location>
</feature>
<feature type="compositionally biased region" description="Basic residues" evidence="1">
    <location>
        <begin position="716"/>
        <end position="725"/>
    </location>
</feature>
<proteinExistence type="predicted"/>
<feature type="compositionally biased region" description="Basic and acidic residues" evidence="1">
    <location>
        <begin position="491"/>
        <end position="504"/>
    </location>
</feature>
<feature type="compositionally biased region" description="Polar residues" evidence="1">
    <location>
        <begin position="556"/>
        <end position="585"/>
    </location>
</feature>
<feature type="compositionally biased region" description="Polar residues" evidence="1">
    <location>
        <begin position="303"/>
        <end position="319"/>
    </location>
</feature>
<protein>
    <submittedName>
        <fullName evidence="2">Uncharacterized protein</fullName>
    </submittedName>
</protein>
<feature type="compositionally biased region" description="Polar residues" evidence="1">
    <location>
        <begin position="243"/>
        <end position="252"/>
    </location>
</feature>
<evidence type="ECO:0000313" key="3">
    <source>
        <dbReference type="Proteomes" id="UP000590412"/>
    </source>
</evidence>
<feature type="region of interest" description="Disordered" evidence="1">
    <location>
        <begin position="979"/>
        <end position="999"/>
    </location>
</feature>
<feature type="compositionally biased region" description="Low complexity" evidence="1">
    <location>
        <begin position="150"/>
        <end position="164"/>
    </location>
</feature>
<feature type="compositionally biased region" description="Low complexity" evidence="1">
    <location>
        <begin position="989"/>
        <end position="999"/>
    </location>
</feature>
<feature type="region of interest" description="Disordered" evidence="1">
    <location>
        <begin position="556"/>
        <end position="756"/>
    </location>
</feature>
<feature type="compositionally biased region" description="Acidic residues" evidence="1">
    <location>
        <begin position="399"/>
        <end position="412"/>
    </location>
</feature>
<organism evidence="2 3">
    <name type="scientific">Candida parapsilosis</name>
    <name type="common">Yeast</name>
    <dbReference type="NCBI Taxonomy" id="5480"/>
    <lineage>
        <taxon>Eukaryota</taxon>
        <taxon>Fungi</taxon>
        <taxon>Dikarya</taxon>
        <taxon>Ascomycota</taxon>
        <taxon>Saccharomycotina</taxon>
        <taxon>Pichiomycetes</taxon>
        <taxon>Debaryomycetaceae</taxon>
        <taxon>Candida/Lodderomyces clade</taxon>
        <taxon>Candida</taxon>
    </lineage>
</organism>
<dbReference type="AlphaFoldDB" id="A0A8X7TBR0"/>
<feature type="region of interest" description="Disordered" evidence="1">
    <location>
        <begin position="291"/>
        <end position="412"/>
    </location>
</feature>
<accession>A0A8X7TBR0</accession>
<comment type="caution">
    <text evidence="2">The sequence shown here is derived from an EMBL/GenBank/DDBJ whole genome shotgun (WGS) entry which is preliminary data.</text>
</comment>
<dbReference type="Proteomes" id="UP000590412">
    <property type="component" value="Unassembled WGS sequence"/>
</dbReference>
<evidence type="ECO:0000256" key="1">
    <source>
        <dbReference type="SAM" id="MobiDB-lite"/>
    </source>
</evidence>
<evidence type="ECO:0000313" key="2">
    <source>
        <dbReference type="EMBL" id="KAF6057547.1"/>
    </source>
</evidence>
<feature type="region of interest" description="Disordered" evidence="1">
    <location>
        <begin position="454"/>
        <end position="538"/>
    </location>
</feature>
<reference evidence="2" key="1">
    <citation type="submission" date="2020-03" db="EMBL/GenBank/DDBJ databases">
        <title>FDA dAtabase for Regulatory Grade micrObial Sequences (FDA-ARGOS): Supporting development and validation of Infectious Disease Dx tests.</title>
        <authorList>
            <person name="Campos J."/>
            <person name="Goldberg B."/>
            <person name="Tallon L."/>
            <person name="Sadzewicz L."/>
            <person name="Vavikolanu K."/>
            <person name="Mehta A."/>
            <person name="Aluvathingal J."/>
            <person name="Nadendla S."/>
            <person name="Nandy P."/>
            <person name="Geyer C."/>
            <person name="Yan Y."/>
            <person name="Sichtig H."/>
        </authorList>
    </citation>
    <scope>NUCLEOTIDE SEQUENCE [LARGE SCALE GENOMIC DNA]</scope>
    <source>
        <strain evidence="2">FDAARGOS_652</strain>
    </source>
</reference>
<feature type="compositionally biased region" description="Low complexity" evidence="1">
    <location>
        <begin position="328"/>
        <end position="350"/>
    </location>
</feature>
<sequence length="1024" mass="114606">MSFLKNIHHKVEEFNDDAGADIGDLTGSANLSFDDIKHIRNEGGIYNSNSNLDTAPIIPTLGTFGRQAPINPNGKLNNVQYRKHMNQQKKMALLSGARANSLAAGGNPMQEGPRANSMAAGFNPMYDGMRTNSMATSYTMMPDQRYQFTQQQQKQQQQQQQQQQMGAADPRSMSMTSQRGNPMMPQQQFAMRQQQQYPVQYPQQVDQGARSMSLMGGGMPGYGQNYPRTKSLGGSRPLMGTPQGFQGQPLRSRNLVTSNPQQQMPQTAPFRNQMLPQSQSQLFLEQGMRSDGQYQPAGRYGNSDASNQMEQNYVPNESQPRPYIDQNARYMPQAQQRQQQSQPYLQQSQQHPPTQINPTDQQPSNGNVHYLNTQQGQATFNSSGHISTQQNSSEALGEVLEEEEDNSNPADEEDVIYKFGEEESRGVGLSRKSTLKKNNSMRVRKLNLFNDGEHNKVYEGKEPQSTSSQDNLKPFASKDSEVSSETPPGEKALHADVTTVEKDSASGNNSVVHLSDSHSTTSDFRKPSDLRKPSDHPSLHSIVANTVFSNFRSASSENTQSFSPHLVQTRTESPSSFYEASNSPKGKNFDSESEFHGTNRQEDGATTPPTAPTSQVSHLVDGHYDGKFDNYSNITEPIQDVSEIENRRRYSPVPDNREQPQGQSKSKPFDDDFEQPSINKSGSVSSNSIPRTFSSASQSSSSTKKEKRSSFSGKNFLKRLSRSKRSSTIEPDREIKSHQRTPSSNTIGSSVAERSISSKPLPFSKEELHIMNCNTELLNELELITRELASSIKRELALETRLKNQTVYSHSPGGEPENLESVIIDKTQVIADLQEKLNKEKRLRFISEEHALLQELGQSPSPLKLEYEKTEIYNQLVSKNDLVNQLQNRISELESQGQVDINAMDSNLIEKIQILEAENEDLMNQNYAQKEEIKILESQRDELREVIGKLTSQNNQDTKLLNDKIKALESKCQNLKGVNDRLTNRDAQPSSSSGPSFGFNRFGSRGKLNGFTIVSPNERFLEDH</sequence>
<feature type="compositionally biased region" description="Polar residues" evidence="1">
    <location>
        <begin position="505"/>
        <end position="522"/>
    </location>
</feature>
<name>A0A8X7TBR0_CANPA</name>
<feature type="region of interest" description="Disordered" evidence="1">
    <location>
        <begin position="228"/>
        <end position="252"/>
    </location>
</feature>
<gene>
    <name evidence="2" type="ORF">FOB60_002102</name>
</gene>
<feature type="compositionally biased region" description="Basic and acidic residues" evidence="1">
    <location>
        <begin position="587"/>
        <end position="603"/>
    </location>
</feature>
<feature type="compositionally biased region" description="Polar residues" evidence="1">
    <location>
        <begin position="351"/>
        <end position="393"/>
    </location>
</feature>